<comment type="caution">
    <text evidence="1">The sequence shown here is derived from an EMBL/GenBank/DDBJ whole genome shotgun (WGS) entry which is preliminary data.</text>
</comment>
<protein>
    <submittedName>
        <fullName evidence="1">Uncharacterized protein</fullName>
    </submittedName>
</protein>
<organism evidence="1 2">
    <name type="scientific">Gossypium lobatum</name>
    <dbReference type="NCBI Taxonomy" id="34289"/>
    <lineage>
        <taxon>Eukaryota</taxon>
        <taxon>Viridiplantae</taxon>
        <taxon>Streptophyta</taxon>
        <taxon>Embryophyta</taxon>
        <taxon>Tracheophyta</taxon>
        <taxon>Spermatophyta</taxon>
        <taxon>Magnoliopsida</taxon>
        <taxon>eudicotyledons</taxon>
        <taxon>Gunneridae</taxon>
        <taxon>Pentapetalae</taxon>
        <taxon>rosids</taxon>
        <taxon>malvids</taxon>
        <taxon>Malvales</taxon>
        <taxon>Malvaceae</taxon>
        <taxon>Malvoideae</taxon>
        <taxon>Gossypium</taxon>
    </lineage>
</organism>
<reference evidence="1 2" key="1">
    <citation type="journal article" date="2019" name="Genome Biol. Evol.">
        <title>Insights into the evolution of the New World diploid cottons (Gossypium, subgenus Houzingenia) based on genome sequencing.</title>
        <authorList>
            <person name="Grover C.E."/>
            <person name="Arick M.A. 2nd"/>
            <person name="Thrash A."/>
            <person name="Conover J.L."/>
            <person name="Sanders W.S."/>
            <person name="Peterson D.G."/>
            <person name="Frelichowski J.E."/>
            <person name="Scheffler J.A."/>
            <person name="Scheffler B.E."/>
            <person name="Wendel J.F."/>
        </authorList>
    </citation>
    <scope>NUCLEOTIDE SEQUENCE [LARGE SCALE GENOMIC DNA]</scope>
    <source>
        <strain evidence="1">157</strain>
        <tissue evidence="1">Leaf</tissue>
    </source>
</reference>
<dbReference type="Proteomes" id="UP000593572">
    <property type="component" value="Unassembled WGS sequence"/>
</dbReference>
<gene>
    <name evidence="1" type="ORF">Golob_027588</name>
</gene>
<accession>A0A7J8NHL9</accession>
<sequence>MTELMAFKAMAGFQVAVTHRQSNGMTDVLAK</sequence>
<evidence type="ECO:0000313" key="2">
    <source>
        <dbReference type="Proteomes" id="UP000593572"/>
    </source>
</evidence>
<proteinExistence type="predicted"/>
<feature type="non-terminal residue" evidence="1">
    <location>
        <position position="1"/>
    </location>
</feature>
<dbReference type="AlphaFoldDB" id="A0A7J8NHL9"/>
<name>A0A7J8NHL9_9ROSI</name>
<evidence type="ECO:0000313" key="1">
    <source>
        <dbReference type="EMBL" id="MBA0576344.1"/>
    </source>
</evidence>
<dbReference type="EMBL" id="JABEZX010345232">
    <property type="protein sequence ID" value="MBA0576344.1"/>
    <property type="molecule type" value="Genomic_DNA"/>
</dbReference>
<keyword evidence="2" id="KW-1185">Reference proteome</keyword>